<organism evidence="2 3">
    <name type="scientific">Striga asiatica</name>
    <name type="common">Asiatic witchweed</name>
    <name type="synonym">Buchnera asiatica</name>
    <dbReference type="NCBI Taxonomy" id="4170"/>
    <lineage>
        <taxon>Eukaryota</taxon>
        <taxon>Viridiplantae</taxon>
        <taxon>Streptophyta</taxon>
        <taxon>Embryophyta</taxon>
        <taxon>Tracheophyta</taxon>
        <taxon>Spermatophyta</taxon>
        <taxon>Magnoliopsida</taxon>
        <taxon>eudicotyledons</taxon>
        <taxon>Gunneridae</taxon>
        <taxon>Pentapetalae</taxon>
        <taxon>asterids</taxon>
        <taxon>lamiids</taxon>
        <taxon>Lamiales</taxon>
        <taxon>Orobanchaceae</taxon>
        <taxon>Buchnereae</taxon>
        <taxon>Striga</taxon>
    </lineage>
</organism>
<feature type="region of interest" description="Disordered" evidence="1">
    <location>
        <begin position="64"/>
        <end position="86"/>
    </location>
</feature>
<protein>
    <submittedName>
        <fullName evidence="2">Mutator transposable element</fullName>
    </submittedName>
</protein>
<dbReference type="AlphaFoldDB" id="A0A5A7R1Z2"/>
<dbReference type="OrthoDB" id="924519at2759"/>
<evidence type="ECO:0000256" key="1">
    <source>
        <dbReference type="SAM" id="MobiDB-lite"/>
    </source>
</evidence>
<evidence type="ECO:0000313" key="2">
    <source>
        <dbReference type="EMBL" id="GER50747.1"/>
    </source>
</evidence>
<dbReference type="Proteomes" id="UP000325081">
    <property type="component" value="Unassembled WGS sequence"/>
</dbReference>
<evidence type="ECO:0000313" key="3">
    <source>
        <dbReference type="Proteomes" id="UP000325081"/>
    </source>
</evidence>
<dbReference type="EMBL" id="BKCP01009403">
    <property type="protein sequence ID" value="GER50747.1"/>
    <property type="molecule type" value="Genomic_DNA"/>
</dbReference>
<sequence length="349" mass="38888">MVNDSDVLNILKFIRADREALIYIEHLNHPQPIEPSSLPSNLHEDEEPVLDFSFLDDTHIATPETEAHSDHNVEDNSDCHSDSDDSDVLIDSDYDMIEDDKLYEKYVDHDVEFVGLSKSSDPLNNILGDEVSSRLEGDTLEPVNSSDELESLVGSDEDDLCMPKYPKYNPATESRKPVLKLGLNFSSKQRQSLPLRLTALGVGSLFSLIGMIAKGLGKGARLMVVNGKHMLLQCNMAILGKLRCSMMNIVRRRYPTKPPSALPHNPISLKKHQRSVTCRVCGQLGHNARKHKKADQNEEQEEVPLSESQPPPASDHVTQSEGVTYPVVVKGGVNYITDVQHQSCLEDKE</sequence>
<name>A0A5A7R1Z2_STRAF</name>
<feature type="compositionally biased region" description="Basic and acidic residues" evidence="1">
    <location>
        <begin position="65"/>
        <end position="83"/>
    </location>
</feature>
<accession>A0A5A7R1Z2</accession>
<proteinExistence type="predicted"/>
<feature type="region of interest" description="Disordered" evidence="1">
    <location>
        <begin position="287"/>
        <end position="323"/>
    </location>
</feature>
<keyword evidence="3" id="KW-1185">Reference proteome</keyword>
<comment type="caution">
    <text evidence="2">The sequence shown here is derived from an EMBL/GenBank/DDBJ whole genome shotgun (WGS) entry which is preliminary data.</text>
</comment>
<gene>
    <name evidence="2" type="ORF">STAS_28071</name>
</gene>
<reference evidence="3" key="1">
    <citation type="journal article" date="2019" name="Curr. Biol.">
        <title>Genome Sequence of Striga asiatica Provides Insight into the Evolution of Plant Parasitism.</title>
        <authorList>
            <person name="Yoshida S."/>
            <person name="Kim S."/>
            <person name="Wafula E.K."/>
            <person name="Tanskanen J."/>
            <person name="Kim Y.M."/>
            <person name="Honaas L."/>
            <person name="Yang Z."/>
            <person name="Spallek T."/>
            <person name="Conn C.E."/>
            <person name="Ichihashi Y."/>
            <person name="Cheong K."/>
            <person name="Cui S."/>
            <person name="Der J.P."/>
            <person name="Gundlach H."/>
            <person name="Jiao Y."/>
            <person name="Hori C."/>
            <person name="Ishida J.K."/>
            <person name="Kasahara H."/>
            <person name="Kiba T."/>
            <person name="Kim M.S."/>
            <person name="Koo N."/>
            <person name="Laohavisit A."/>
            <person name="Lee Y.H."/>
            <person name="Lumba S."/>
            <person name="McCourt P."/>
            <person name="Mortimer J.C."/>
            <person name="Mutuku J.M."/>
            <person name="Nomura T."/>
            <person name="Sasaki-Sekimoto Y."/>
            <person name="Seto Y."/>
            <person name="Wang Y."/>
            <person name="Wakatake T."/>
            <person name="Sakakibara H."/>
            <person name="Demura T."/>
            <person name="Yamaguchi S."/>
            <person name="Yoneyama K."/>
            <person name="Manabe R.I."/>
            <person name="Nelson D.C."/>
            <person name="Schulman A.H."/>
            <person name="Timko M.P."/>
            <person name="dePamphilis C.W."/>
            <person name="Choi D."/>
            <person name="Shirasu K."/>
        </authorList>
    </citation>
    <scope>NUCLEOTIDE SEQUENCE [LARGE SCALE GENOMIC DNA]</scope>
    <source>
        <strain evidence="3">cv. UVA1</strain>
    </source>
</reference>